<feature type="domain" description="ANTAR" evidence="3">
    <location>
        <begin position="158"/>
        <end position="219"/>
    </location>
</feature>
<evidence type="ECO:0000313" key="4">
    <source>
        <dbReference type="EMBL" id="NEN05148.1"/>
    </source>
</evidence>
<keyword evidence="5" id="KW-1185">Reference proteome</keyword>
<keyword evidence="2" id="KW-0804">Transcription</keyword>
<dbReference type="InterPro" id="IPR005561">
    <property type="entry name" value="ANTAR"/>
</dbReference>
<dbReference type="RefSeq" id="WP_163288296.1">
    <property type="nucleotide sequence ID" value="NZ_JAAGWY010000001.1"/>
</dbReference>
<dbReference type="SMART" id="SM01012">
    <property type="entry name" value="ANTAR"/>
    <property type="match status" value="1"/>
</dbReference>
<dbReference type="InterPro" id="IPR029016">
    <property type="entry name" value="GAF-like_dom_sf"/>
</dbReference>
<protein>
    <submittedName>
        <fullName evidence="4">GAF and ANTAR domain-containing protein</fullName>
    </submittedName>
</protein>
<evidence type="ECO:0000256" key="1">
    <source>
        <dbReference type="ARBA" id="ARBA00023015"/>
    </source>
</evidence>
<dbReference type="Pfam" id="PF13185">
    <property type="entry name" value="GAF_2"/>
    <property type="match status" value="1"/>
</dbReference>
<dbReference type="GO" id="GO:0003723">
    <property type="term" value="F:RNA binding"/>
    <property type="evidence" value="ECO:0007669"/>
    <property type="project" value="InterPro"/>
</dbReference>
<proteinExistence type="predicted"/>
<evidence type="ECO:0000256" key="2">
    <source>
        <dbReference type="ARBA" id="ARBA00023163"/>
    </source>
</evidence>
<dbReference type="Gene3D" id="1.10.10.10">
    <property type="entry name" value="Winged helix-like DNA-binding domain superfamily/Winged helix DNA-binding domain"/>
    <property type="match status" value="1"/>
</dbReference>
<organism evidence="4 5">
    <name type="scientific">Leifsonia tongyongensis</name>
    <dbReference type="NCBI Taxonomy" id="1268043"/>
    <lineage>
        <taxon>Bacteria</taxon>
        <taxon>Bacillati</taxon>
        <taxon>Actinomycetota</taxon>
        <taxon>Actinomycetes</taxon>
        <taxon>Micrococcales</taxon>
        <taxon>Microbacteriaceae</taxon>
        <taxon>Leifsonia</taxon>
    </lineage>
</organism>
<keyword evidence="1" id="KW-0805">Transcription regulation</keyword>
<dbReference type="EMBL" id="JAAGWY010000001">
    <property type="protein sequence ID" value="NEN05148.1"/>
    <property type="molecule type" value="Genomic_DNA"/>
</dbReference>
<name>A0A6L9XVW4_9MICO</name>
<evidence type="ECO:0000259" key="3">
    <source>
        <dbReference type="PROSITE" id="PS50921"/>
    </source>
</evidence>
<dbReference type="InterPro" id="IPR036388">
    <property type="entry name" value="WH-like_DNA-bd_sf"/>
</dbReference>
<dbReference type="AlphaFoldDB" id="A0A6L9XVW4"/>
<dbReference type="Proteomes" id="UP000474967">
    <property type="component" value="Unassembled WGS sequence"/>
</dbReference>
<dbReference type="Pfam" id="PF03861">
    <property type="entry name" value="ANTAR"/>
    <property type="match status" value="1"/>
</dbReference>
<dbReference type="Gene3D" id="3.30.450.40">
    <property type="match status" value="1"/>
</dbReference>
<dbReference type="InterPro" id="IPR003018">
    <property type="entry name" value="GAF"/>
</dbReference>
<evidence type="ECO:0000313" key="5">
    <source>
        <dbReference type="Proteomes" id="UP000474967"/>
    </source>
</evidence>
<reference evidence="4 5" key="1">
    <citation type="journal article" date="2014" name="J. Microbiol.">
        <title>Diaminobutyricibacter tongyongensis gen. nov., sp. nov. and Homoserinibacter gongjuensis gen. nov., sp. nov. belong to the family Microbacteriaceae.</title>
        <authorList>
            <person name="Kim S.J."/>
            <person name="Ahn J.H."/>
            <person name="Weon H.Y."/>
            <person name="Hamada M."/>
            <person name="Suzuki K."/>
            <person name="Kwon S.W."/>
        </authorList>
    </citation>
    <scope>NUCLEOTIDE SEQUENCE [LARGE SCALE GENOMIC DNA]</scope>
    <source>
        <strain evidence="4 5">NBRC 108724</strain>
    </source>
</reference>
<sequence>MADGFDAAARELSSAFVARRSYCAPFLSVIPVTGAAISTIGSLVAPETLCATDAAAARLDEVQFDLGEGPCWEALATGRPVLERDIRTSARGAWPAFTEAIRDLPVCGMFAFPLTIGRMNVGVIDLYSEEPTELHDGHQRDAEALADIAARQILRELVMRSGDDEAEEPGGEFSRRVVHQATGMVLAQLNVTPDDALMILRAHAFASGRSVRAVADDVVARRLDFATGLGEAGTGR</sequence>
<dbReference type="SUPFAM" id="SSF55781">
    <property type="entry name" value="GAF domain-like"/>
    <property type="match status" value="1"/>
</dbReference>
<dbReference type="PROSITE" id="PS50921">
    <property type="entry name" value="ANTAR"/>
    <property type="match status" value="1"/>
</dbReference>
<accession>A0A6L9XVW4</accession>
<comment type="caution">
    <text evidence="4">The sequence shown here is derived from an EMBL/GenBank/DDBJ whole genome shotgun (WGS) entry which is preliminary data.</text>
</comment>
<gene>
    <name evidence="4" type="ORF">G3T36_04620</name>
</gene>